<dbReference type="InterPro" id="IPR027417">
    <property type="entry name" value="P-loop_NTPase"/>
</dbReference>
<evidence type="ECO:0000256" key="10">
    <source>
        <dbReference type="RuleBase" id="RU004347"/>
    </source>
</evidence>
<dbReference type="GO" id="GO:0070814">
    <property type="term" value="P:hydrogen sulfide biosynthetic process"/>
    <property type="evidence" value="ECO:0007669"/>
    <property type="project" value="UniProtKB-UniRule"/>
</dbReference>
<dbReference type="OrthoDB" id="9804504at2"/>
<accession>A0A0P6W0J1</accession>
<evidence type="ECO:0000256" key="9">
    <source>
        <dbReference type="HAMAP-Rule" id="MF_00065"/>
    </source>
</evidence>
<evidence type="ECO:0000256" key="4">
    <source>
        <dbReference type="ARBA" id="ARBA00007008"/>
    </source>
</evidence>
<comment type="pathway">
    <text evidence="3 9 10">Sulfur metabolism; hydrogen sulfide biosynthesis; sulfite from sulfate: step 2/3.</text>
</comment>
<proteinExistence type="inferred from homology"/>
<evidence type="ECO:0000256" key="2">
    <source>
        <dbReference type="ARBA" id="ARBA00002632"/>
    </source>
</evidence>
<keyword evidence="9" id="KW-0597">Phosphoprotein</keyword>
<dbReference type="NCBIfam" id="NF003013">
    <property type="entry name" value="PRK03846.1"/>
    <property type="match status" value="1"/>
</dbReference>
<comment type="function">
    <text evidence="2 9 10">Catalyzes the synthesis of activated sulfate.</text>
</comment>
<dbReference type="NCBIfam" id="TIGR00455">
    <property type="entry name" value="apsK"/>
    <property type="match status" value="1"/>
</dbReference>
<comment type="catalytic activity">
    <reaction evidence="1 9 10">
        <text>adenosine 5'-phosphosulfate + ATP = 3'-phosphoadenylyl sulfate + ADP + H(+)</text>
        <dbReference type="Rhea" id="RHEA:24152"/>
        <dbReference type="ChEBI" id="CHEBI:15378"/>
        <dbReference type="ChEBI" id="CHEBI:30616"/>
        <dbReference type="ChEBI" id="CHEBI:58243"/>
        <dbReference type="ChEBI" id="CHEBI:58339"/>
        <dbReference type="ChEBI" id="CHEBI:456216"/>
        <dbReference type="EC" id="2.7.1.25"/>
    </reaction>
</comment>
<dbReference type="GO" id="GO:0004020">
    <property type="term" value="F:adenylylsulfate kinase activity"/>
    <property type="evidence" value="ECO:0007669"/>
    <property type="project" value="UniProtKB-UniRule"/>
</dbReference>
<dbReference type="HAMAP" id="MF_00065">
    <property type="entry name" value="Adenylyl_sulf_kinase"/>
    <property type="match status" value="1"/>
</dbReference>
<evidence type="ECO:0000256" key="7">
    <source>
        <dbReference type="ARBA" id="ARBA00022777"/>
    </source>
</evidence>
<dbReference type="SUPFAM" id="SSF52540">
    <property type="entry name" value="P-loop containing nucleoside triphosphate hydrolases"/>
    <property type="match status" value="1"/>
</dbReference>
<dbReference type="PANTHER" id="PTHR11055">
    <property type="entry name" value="BIFUNCTIONAL 3'-PHOSPHOADENOSINE 5'-PHOSPHOSULFATE SYNTHASE"/>
    <property type="match status" value="1"/>
</dbReference>
<dbReference type="InterPro" id="IPR059117">
    <property type="entry name" value="APS_kinase_dom"/>
</dbReference>
<evidence type="ECO:0000259" key="11">
    <source>
        <dbReference type="Pfam" id="PF01583"/>
    </source>
</evidence>
<comment type="similarity">
    <text evidence="4 9 10">Belongs to the APS kinase family.</text>
</comment>
<dbReference type="Pfam" id="PF01583">
    <property type="entry name" value="APS_kinase"/>
    <property type="match status" value="1"/>
</dbReference>
<comment type="caution">
    <text evidence="12">The sequence shown here is derived from an EMBL/GenBank/DDBJ whole genome shotgun (WGS) entry which is preliminary data.</text>
</comment>
<evidence type="ECO:0000256" key="1">
    <source>
        <dbReference type="ARBA" id="ARBA00001823"/>
    </source>
</evidence>
<dbReference type="UniPathway" id="UPA00140">
    <property type="reaction ID" value="UER00205"/>
</dbReference>
<sequence length="200" mass="22690">MNQKNITWHEGKVQKADRQDLNGHKSALLWFTGLSGSGKSTISVEVEKKLHELGHHTYRLDGDNIRHGLNGDLAFSEEDRTENIRRIGEVSKIFVDAGIITLAAFISPYKKDRAFARSLLPDGEFIEIYVQASIETCASRDPKGLYEKVKKGELKNFSGIDSPYEIPESPEIVIDTENQRIDDSVRQIVNYLRDKRLMSL</sequence>
<dbReference type="InterPro" id="IPR002891">
    <property type="entry name" value="APS"/>
</dbReference>
<keyword evidence="7 9" id="KW-0418">Kinase</keyword>
<organism evidence="12 13">
    <name type="scientific">Rossellomorea vietnamensis</name>
    <dbReference type="NCBI Taxonomy" id="218284"/>
    <lineage>
        <taxon>Bacteria</taxon>
        <taxon>Bacillati</taxon>
        <taxon>Bacillota</taxon>
        <taxon>Bacilli</taxon>
        <taxon>Bacillales</taxon>
        <taxon>Bacillaceae</taxon>
        <taxon>Rossellomorea</taxon>
    </lineage>
</organism>
<name>A0A0P6W0J1_9BACI</name>
<evidence type="ECO:0000256" key="6">
    <source>
        <dbReference type="ARBA" id="ARBA00022741"/>
    </source>
</evidence>
<keyword evidence="5 9" id="KW-0808">Transferase</keyword>
<evidence type="ECO:0000256" key="5">
    <source>
        <dbReference type="ARBA" id="ARBA00022679"/>
    </source>
</evidence>
<evidence type="ECO:0000256" key="8">
    <source>
        <dbReference type="ARBA" id="ARBA00022840"/>
    </source>
</evidence>
<keyword evidence="8 9" id="KW-0067">ATP-binding</keyword>
<gene>
    <name evidence="9" type="primary">cysC</name>
    <name evidence="12" type="ORF">AM506_15035</name>
</gene>
<dbReference type="PATRIC" id="fig|218284.4.peg.1190"/>
<dbReference type="GO" id="GO:0005524">
    <property type="term" value="F:ATP binding"/>
    <property type="evidence" value="ECO:0007669"/>
    <property type="project" value="UniProtKB-UniRule"/>
</dbReference>
<dbReference type="GO" id="GO:0000103">
    <property type="term" value="P:sulfate assimilation"/>
    <property type="evidence" value="ECO:0007669"/>
    <property type="project" value="UniProtKB-UniRule"/>
</dbReference>
<evidence type="ECO:0000256" key="3">
    <source>
        <dbReference type="ARBA" id="ARBA00004806"/>
    </source>
</evidence>
<dbReference type="RefSeq" id="WP_060673309.1">
    <property type="nucleotide sequence ID" value="NZ_LIXZ01000012.1"/>
</dbReference>
<dbReference type="CDD" id="cd02027">
    <property type="entry name" value="APSK"/>
    <property type="match status" value="1"/>
</dbReference>
<dbReference type="AlphaFoldDB" id="A0A0P6W0J1"/>
<dbReference type="Proteomes" id="UP000050398">
    <property type="component" value="Unassembled WGS sequence"/>
</dbReference>
<evidence type="ECO:0000313" key="13">
    <source>
        <dbReference type="Proteomes" id="UP000050398"/>
    </source>
</evidence>
<dbReference type="PANTHER" id="PTHR11055:SF1">
    <property type="entry name" value="PAPS SYNTHETASE, ISOFORM D"/>
    <property type="match status" value="1"/>
</dbReference>
<dbReference type="Gene3D" id="3.40.50.300">
    <property type="entry name" value="P-loop containing nucleotide triphosphate hydrolases"/>
    <property type="match status" value="1"/>
</dbReference>
<dbReference type="eggNOG" id="COG0529">
    <property type="taxonomic scope" value="Bacteria"/>
</dbReference>
<keyword evidence="6 9" id="KW-0547">Nucleotide-binding</keyword>
<feature type="active site" description="Phosphoserine intermediate" evidence="9">
    <location>
        <position position="107"/>
    </location>
</feature>
<feature type="domain" description="APS kinase" evidence="11">
    <location>
        <begin position="26"/>
        <end position="175"/>
    </location>
</feature>
<dbReference type="FunFam" id="3.40.50.300:FF:000212">
    <property type="entry name" value="Adenylyl-sulfate kinase"/>
    <property type="match status" value="1"/>
</dbReference>
<reference evidence="12 13" key="1">
    <citation type="submission" date="2015-08" db="EMBL/GenBank/DDBJ databases">
        <title>Draft Genome Sequence of Bacillus vietnamensis UCD-SED5.</title>
        <authorList>
            <person name="Lee R.D."/>
            <person name="Jospin G."/>
            <person name="Lang J.M."/>
            <person name="Coil D.A."/>
            <person name="Eisen J.A."/>
        </authorList>
    </citation>
    <scope>NUCLEOTIDE SEQUENCE [LARGE SCALE GENOMIC DNA]</scope>
    <source>
        <strain evidence="12 13">UCD-SED5</strain>
    </source>
</reference>
<evidence type="ECO:0000313" key="12">
    <source>
        <dbReference type="EMBL" id="KPL58832.1"/>
    </source>
</evidence>
<dbReference type="EC" id="2.7.1.25" evidence="9 10"/>
<feature type="binding site" evidence="9">
    <location>
        <begin position="33"/>
        <end position="40"/>
    </location>
    <ligand>
        <name>ATP</name>
        <dbReference type="ChEBI" id="CHEBI:30616"/>
    </ligand>
</feature>
<protein>
    <recommendedName>
        <fullName evidence="9 10">Adenylyl-sulfate kinase</fullName>
        <ecNumber evidence="9 10">2.7.1.25</ecNumber>
    </recommendedName>
    <alternativeName>
        <fullName evidence="9">APS kinase</fullName>
    </alternativeName>
    <alternativeName>
        <fullName evidence="9">ATP adenosine-5'-phosphosulfate 3'-phosphotransferase</fullName>
    </alternativeName>
    <alternativeName>
        <fullName evidence="9">Adenosine-5'-phosphosulfate kinase</fullName>
    </alternativeName>
</protein>
<dbReference type="EMBL" id="LIXZ01000012">
    <property type="protein sequence ID" value="KPL58832.1"/>
    <property type="molecule type" value="Genomic_DNA"/>
</dbReference>